<name>A0A9P3GS60_9APHY</name>
<dbReference type="InterPro" id="IPR036187">
    <property type="entry name" value="DNA_mismatch_repair_MutS_sf"/>
</dbReference>
<dbReference type="Gene3D" id="1.10.1420.10">
    <property type="match status" value="2"/>
</dbReference>
<comment type="similarity">
    <text evidence="1">Belongs to the DNA mismatch repair MutS family.</text>
</comment>
<dbReference type="GO" id="GO:0051026">
    <property type="term" value="P:chiasma assembly"/>
    <property type="evidence" value="ECO:0007669"/>
    <property type="project" value="TreeGrafter"/>
</dbReference>
<dbReference type="GO" id="GO:0006298">
    <property type="term" value="P:mismatch repair"/>
    <property type="evidence" value="ECO:0007669"/>
    <property type="project" value="InterPro"/>
</dbReference>
<dbReference type="Proteomes" id="UP000703269">
    <property type="component" value="Unassembled WGS sequence"/>
</dbReference>
<proteinExistence type="inferred from homology"/>
<gene>
    <name evidence="7" type="ORF">PsYK624_147220</name>
</gene>
<feature type="region of interest" description="Disordered" evidence="5">
    <location>
        <begin position="1"/>
        <end position="64"/>
    </location>
</feature>
<feature type="compositionally biased region" description="Acidic residues" evidence="5">
    <location>
        <begin position="39"/>
        <end position="62"/>
    </location>
</feature>
<dbReference type="PROSITE" id="PS00486">
    <property type="entry name" value="DNA_MISMATCH_REPAIR_2"/>
    <property type="match status" value="1"/>
</dbReference>
<dbReference type="InterPro" id="IPR027417">
    <property type="entry name" value="P-loop_NTPase"/>
</dbReference>
<dbReference type="SMART" id="SM00534">
    <property type="entry name" value="MUTSac"/>
    <property type="match status" value="1"/>
</dbReference>
<accession>A0A9P3GS60</accession>
<dbReference type="CDD" id="cd03281">
    <property type="entry name" value="ABC_MSH5_euk"/>
    <property type="match status" value="1"/>
</dbReference>
<evidence type="ECO:0000313" key="7">
    <source>
        <dbReference type="EMBL" id="GJE98490.1"/>
    </source>
</evidence>
<evidence type="ECO:0000256" key="3">
    <source>
        <dbReference type="ARBA" id="ARBA00022840"/>
    </source>
</evidence>
<feature type="domain" description="DNA mismatch repair proteins mutS family" evidence="6">
    <location>
        <begin position="739"/>
        <end position="755"/>
    </location>
</feature>
<dbReference type="Gene3D" id="3.40.50.300">
    <property type="entry name" value="P-loop containing nucleotide triphosphate hydrolases"/>
    <property type="match status" value="1"/>
</dbReference>
<dbReference type="PANTHER" id="PTHR11361:SF20">
    <property type="entry name" value="MUTS PROTEIN HOMOLOG 5"/>
    <property type="match status" value="1"/>
</dbReference>
<dbReference type="InterPro" id="IPR045076">
    <property type="entry name" value="MutS"/>
</dbReference>
<dbReference type="Pfam" id="PF00488">
    <property type="entry name" value="MutS_V"/>
    <property type="match status" value="1"/>
</dbReference>
<evidence type="ECO:0000256" key="1">
    <source>
        <dbReference type="ARBA" id="ARBA00006271"/>
    </source>
</evidence>
<evidence type="ECO:0000256" key="5">
    <source>
        <dbReference type="SAM" id="MobiDB-lite"/>
    </source>
</evidence>
<dbReference type="InterPro" id="IPR007696">
    <property type="entry name" value="DNA_mismatch_repair_MutS_core"/>
</dbReference>
<dbReference type="SMART" id="SM00533">
    <property type="entry name" value="MUTSd"/>
    <property type="match status" value="1"/>
</dbReference>
<evidence type="ECO:0000313" key="8">
    <source>
        <dbReference type="Proteomes" id="UP000703269"/>
    </source>
</evidence>
<dbReference type="Pfam" id="PF05192">
    <property type="entry name" value="MutS_III"/>
    <property type="match status" value="1"/>
</dbReference>
<dbReference type="GO" id="GO:0005634">
    <property type="term" value="C:nucleus"/>
    <property type="evidence" value="ECO:0007669"/>
    <property type="project" value="TreeGrafter"/>
</dbReference>
<keyword evidence="2" id="KW-0547">Nucleotide-binding</keyword>
<dbReference type="GO" id="GO:0030983">
    <property type="term" value="F:mismatched DNA binding"/>
    <property type="evidence" value="ECO:0007669"/>
    <property type="project" value="InterPro"/>
</dbReference>
<evidence type="ECO:0000259" key="6">
    <source>
        <dbReference type="PROSITE" id="PS00486"/>
    </source>
</evidence>
<organism evidence="7 8">
    <name type="scientific">Phanerochaete sordida</name>
    <dbReference type="NCBI Taxonomy" id="48140"/>
    <lineage>
        <taxon>Eukaryota</taxon>
        <taxon>Fungi</taxon>
        <taxon>Dikarya</taxon>
        <taxon>Basidiomycota</taxon>
        <taxon>Agaricomycotina</taxon>
        <taxon>Agaricomycetes</taxon>
        <taxon>Polyporales</taxon>
        <taxon>Phanerochaetaceae</taxon>
        <taxon>Phanerochaete</taxon>
    </lineage>
</organism>
<evidence type="ECO:0000256" key="4">
    <source>
        <dbReference type="ARBA" id="ARBA00023125"/>
    </source>
</evidence>
<dbReference type="PANTHER" id="PTHR11361">
    <property type="entry name" value="DNA MISMATCH REPAIR PROTEIN MUTS FAMILY MEMBER"/>
    <property type="match status" value="1"/>
</dbReference>
<dbReference type="OrthoDB" id="29596at2759"/>
<dbReference type="GO" id="GO:0140664">
    <property type="term" value="F:ATP-dependent DNA damage sensor activity"/>
    <property type="evidence" value="ECO:0007669"/>
    <property type="project" value="InterPro"/>
</dbReference>
<evidence type="ECO:0000256" key="2">
    <source>
        <dbReference type="ARBA" id="ARBA00022741"/>
    </source>
</evidence>
<comment type="caution">
    <text evidence="7">The sequence shown here is derived from an EMBL/GenBank/DDBJ whole genome shotgun (WGS) entry which is preliminary data.</text>
</comment>
<keyword evidence="3" id="KW-0067">ATP-binding</keyword>
<dbReference type="InterPro" id="IPR000432">
    <property type="entry name" value="DNA_mismatch_repair_MutS_C"/>
</dbReference>
<dbReference type="SUPFAM" id="SSF52540">
    <property type="entry name" value="P-loop containing nucleoside triphosphate hydrolases"/>
    <property type="match status" value="1"/>
</dbReference>
<reference evidence="7 8" key="1">
    <citation type="submission" date="2021-08" db="EMBL/GenBank/DDBJ databases">
        <title>Draft Genome Sequence of Phanerochaete sordida strain YK-624.</title>
        <authorList>
            <person name="Mori T."/>
            <person name="Dohra H."/>
            <person name="Suzuki T."/>
            <person name="Kawagishi H."/>
            <person name="Hirai H."/>
        </authorList>
    </citation>
    <scope>NUCLEOTIDE SEQUENCE [LARGE SCALE GENOMIC DNA]</scope>
    <source>
        <strain evidence="7 8">YK-624</strain>
    </source>
</reference>
<dbReference type="GO" id="GO:0005524">
    <property type="term" value="F:ATP binding"/>
    <property type="evidence" value="ECO:0007669"/>
    <property type="project" value="UniProtKB-KW"/>
</dbReference>
<sequence length="950" mass="105297">MPPSKRRKDDDTQNGVADQECSPDGSTEPGPKRVRWNNGDEDGEEEASAEEADNDETESSENEPDKIYLAMNAQFGKIGGAYYDPTTCTIFVLEDCQDSGHYDLTQMLLEQAQPDVVLISSKGEDSCMDILRSYVDGAGGTFQVRPYKDFIPAKGRDRVLSLRLLAELPEDARGTAGLSNSSSDDEPRSAYDFMRRRREETGDPTLQKWNASIRLANYASIEGSPLCLGSVGALLDHLSKVRAIGELHDEGISGLDIRAIQYLAFRDVMQINADALYSLQIFDSESHASIHSDKTKEGLSLFGILDHTKTSLGKVLLRQWLLRPSLSMDIITARHDAVTCFMRPENASAVDAMHVHLKGIKNVPKILTTIKSGRAKVSDWQSLVKFAFHSVMLHDALSELSFTGLVEIVKKLCRALDVAGVKLVGNTINETIDWEESRNAARVCIRPHVDEDLDKLKHIYHGIDAVLSKVAERISATVSAEYASTLNVVYFPQLGFLICVPMRDDWRENGVDVMEGWSFQFSSDVQVYFKSQEMHDLDRHIGDIHSSIVDREIELAQDLLERIIKYEQEIVDACDMFAELDCLLSFAQASRAFDFCRPELSDENVIVIKQGRHPLQELVVDTFVPNDTFLIGPDCPPEAAKALGEANDLDASLSGDPNSVMRHGLYADETQSVYLKQVALIQYMTQIGCFVPAQAAVLGIADKIFTRIQTRESVSRVQSAFMIDLNQVSLALRDSTERSLILLDEFGKGTLSADGAGLFCGVLKHLLSRGSSCPKVIAATHFHEVFQEDMLDPDELRVTFAHMQVMLTSSRGELLNNGAPRASTESDAEADDDAPGRLALRPGERITYLYRIGNGLSTHSHAAICAELFGIPHSIAQRAQYVSQLLSRNDVGILLDEEMTEDEKLDLKLAEEICRRFLACDLNAGRETGAKQMLAEILGREEAAEDDEMD</sequence>
<keyword evidence="8" id="KW-1185">Reference proteome</keyword>
<protein>
    <submittedName>
        <fullName evidence="7">MutS family DNA mismatch repair protein</fullName>
    </submittedName>
</protein>
<keyword evidence="4" id="KW-0238">DNA-binding</keyword>
<feature type="region of interest" description="Disordered" evidence="5">
    <location>
        <begin position="814"/>
        <end position="836"/>
    </location>
</feature>
<dbReference type="SUPFAM" id="SSF48334">
    <property type="entry name" value="DNA repair protein MutS, domain III"/>
    <property type="match status" value="1"/>
</dbReference>
<dbReference type="AlphaFoldDB" id="A0A9P3GS60"/>
<dbReference type="EMBL" id="BPQB01000089">
    <property type="protein sequence ID" value="GJE98490.1"/>
    <property type="molecule type" value="Genomic_DNA"/>
</dbReference>